<dbReference type="PANTHER" id="PTHR30026:SF20">
    <property type="entry name" value="OUTER MEMBRANE PROTEIN TOLC"/>
    <property type="match status" value="1"/>
</dbReference>
<dbReference type="STRING" id="947013.SAMN04488109_0891"/>
<dbReference type="AlphaFoldDB" id="A0A1M5KWV5"/>
<keyword evidence="10" id="KW-1185">Reference proteome</keyword>
<dbReference type="GO" id="GO:0015288">
    <property type="term" value="F:porin activity"/>
    <property type="evidence" value="ECO:0007669"/>
    <property type="project" value="TreeGrafter"/>
</dbReference>
<dbReference type="GO" id="GO:0015562">
    <property type="term" value="F:efflux transmembrane transporter activity"/>
    <property type="evidence" value="ECO:0007669"/>
    <property type="project" value="InterPro"/>
</dbReference>
<reference evidence="9 10" key="1">
    <citation type="submission" date="2016-11" db="EMBL/GenBank/DDBJ databases">
        <authorList>
            <person name="Jaros S."/>
            <person name="Januszkiewicz K."/>
            <person name="Wedrychowicz H."/>
        </authorList>
    </citation>
    <scope>NUCLEOTIDE SEQUENCE [LARGE SCALE GENOMIC DNA]</scope>
    <source>
        <strain evidence="9 10">DSM 24574</strain>
    </source>
</reference>
<sequence>MTNGCTYEKLNMFIKRRKPPFESIPPSTSLHDPGKRLHHPPEEATKNSGSASRYSKSNMNRTITTSVSPSRQGYAFLFLVWAGCFLSAFSPQTLHAQDTGVLKLSEAITEGLRNYQSIHAKQQYLEASEALSKNARNEYLPNVIASVQQNYGTVNGQFGPLGAVGVLGVSSAGPTSADESWNAAFGALYLVNANWEVFSFGRVQSRIQLADAQVRRDSADLEQERFIHSVKIAGSYLNLLVAQQFIRNAEANLRRAEAVRQNVRARALTGLNPGVDSSLANSEVSRAKLSLIEMRTNAQLVTNQLSQLLNMTADSFVLDTTFVGNTPQNFNTALELANNPQVKFYQARIEQANSAARVAKRSMLPGVNLFGVYQARASGFQYNYSPEFPDRYSTDYGKGVNPSRYNYVAGVSIAWNLVSPIKVRQQARAQRFVSEGYRYEYEQINTQLKNQLIFSDQRITNSLQSLQEVPLQYRAASDAYLQKSVLYRNGLTTIVDLQIAMLALNKAEVDRSVAYINVWQALLLKAAATGDFDLFINQAP</sequence>
<evidence type="ECO:0000313" key="10">
    <source>
        <dbReference type="Proteomes" id="UP000184212"/>
    </source>
</evidence>
<feature type="region of interest" description="Disordered" evidence="8">
    <location>
        <begin position="18"/>
        <end position="58"/>
    </location>
</feature>
<dbReference type="GO" id="GO:1990281">
    <property type="term" value="C:efflux pump complex"/>
    <property type="evidence" value="ECO:0007669"/>
    <property type="project" value="TreeGrafter"/>
</dbReference>
<evidence type="ECO:0000256" key="1">
    <source>
        <dbReference type="ARBA" id="ARBA00004442"/>
    </source>
</evidence>
<dbReference type="Gene3D" id="1.20.1600.10">
    <property type="entry name" value="Outer membrane efflux proteins (OEP)"/>
    <property type="match status" value="1"/>
</dbReference>
<evidence type="ECO:0000256" key="7">
    <source>
        <dbReference type="ARBA" id="ARBA00023237"/>
    </source>
</evidence>
<evidence type="ECO:0000256" key="8">
    <source>
        <dbReference type="SAM" id="MobiDB-lite"/>
    </source>
</evidence>
<dbReference type="SUPFAM" id="SSF56954">
    <property type="entry name" value="Outer membrane efflux proteins (OEP)"/>
    <property type="match status" value="1"/>
</dbReference>
<keyword evidence="4" id="KW-1134">Transmembrane beta strand</keyword>
<organism evidence="9 10">
    <name type="scientific">Chryseolinea serpens</name>
    <dbReference type="NCBI Taxonomy" id="947013"/>
    <lineage>
        <taxon>Bacteria</taxon>
        <taxon>Pseudomonadati</taxon>
        <taxon>Bacteroidota</taxon>
        <taxon>Cytophagia</taxon>
        <taxon>Cytophagales</taxon>
        <taxon>Fulvivirgaceae</taxon>
        <taxon>Chryseolinea</taxon>
    </lineage>
</organism>
<evidence type="ECO:0000256" key="2">
    <source>
        <dbReference type="ARBA" id="ARBA00007613"/>
    </source>
</evidence>
<dbReference type="GO" id="GO:0009279">
    <property type="term" value="C:cell outer membrane"/>
    <property type="evidence" value="ECO:0007669"/>
    <property type="project" value="UniProtKB-SubCell"/>
</dbReference>
<keyword evidence="7" id="KW-0998">Cell outer membrane</keyword>
<evidence type="ECO:0000256" key="6">
    <source>
        <dbReference type="ARBA" id="ARBA00023136"/>
    </source>
</evidence>
<feature type="compositionally biased region" description="Polar residues" evidence="8">
    <location>
        <begin position="46"/>
        <end position="58"/>
    </location>
</feature>
<evidence type="ECO:0000256" key="3">
    <source>
        <dbReference type="ARBA" id="ARBA00022448"/>
    </source>
</evidence>
<dbReference type="Pfam" id="PF02321">
    <property type="entry name" value="OEP"/>
    <property type="match status" value="1"/>
</dbReference>
<dbReference type="PANTHER" id="PTHR30026">
    <property type="entry name" value="OUTER MEMBRANE PROTEIN TOLC"/>
    <property type="match status" value="1"/>
</dbReference>
<name>A0A1M5KWV5_9BACT</name>
<dbReference type="EMBL" id="FQWQ01000001">
    <property type="protein sequence ID" value="SHG57342.1"/>
    <property type="molecule type" value="Genomic_DNA"/>
</dbReference>
<comment type="similarity">
    <text evidence="2">Belongs to the outer membrane factor (OMF) (TC 1.B.17) family.</text>
</comment>
<evidence type="ECO:0000256" key="5">
    <source>
        <dbReference type="ARBA" id="ARBA00022692"/>
    </source>
</evidence>
<accession>A0A1M5KWV5</accession>
<evidence type="ECO:0000256" key="4">
    <source>
        <dbReference type="ARBA" id="ARBA00022452"/>
    </source>
</evidence>
<evidence type="ECO:0000313" key="9">
    <source>
        <dbReference type="EMBL" id="SHG57342.1"/>
    </source>
</evidence>
<protein>
    <submittedName>
        <fullName evidence="9">Outer membrane protein TolC</fullName>
    </submittedName>
</protein>
<keyword evidence="3" id="KW-0813">Transport</keyword>
<keyword evidence="5" id="KW-0812">Transmembrane</keyword>
<dbReference type="InterPro" id="IPR003423">
    <property type="entry name" value="OMP_efflux"/>
</dbReference>
<comment type="subcellular location">
    <subcellularLocation>
        <location evidence="1">Cell outer membrane</location>
    </subcellularLocation>
</comment>
<feature type="compositionally biased region" description="Basic and acidic residues" evidence="8">
    <location>
        <begin position="32"/>
        <end position="45"/>
    </location>
</feature>
<dbReference type="InterPro" id="IPR051906">
    <property type="entry name" value="TolC-like"/>
</dbReference>
<keyword evidence="6" id="KW-0472">Membrane</keyword>
<gene>
    <name evidence="9" type="ORF">SAMN04488109_0891</name>
</gene>
<proteinExistence type="inferred from homology"/>
<dbReference type="Proteomes" id="UP000184212">
    <property type="component" value="Unassembled WGS sequence"/>
</dbReference>